<dbReference type="Proteomes" id="UP001165064">
    <property type="component" value="Unassembled WGS sequence"/>
</dbReference>
<evidence type="ECO:0000313" key="2">
    <source>
        <dbReference type="Proteomes" id="UP001165064"/>
    </source>
</evidence>
<protein>
    <submittedName>
        <fullName evidence="1">Unnamed protein product</fullName>
    </submittedName>
</protein>
<comment type="caution">
    <text evidence="1">The sequence shown here is derived from an EMBL/GenBank/DDBJ whole genome shotgun (WGS) entry which is preliminary data.</text>
</comment>
<reference evidence="1" key="1">
    <citation type="submission" date="2023-04" db="EMBL/GenBank/DDBJ databases">
        <title>Ambrosiozyma monospora NBRC 10751.</title>
        <authorList>
            <person name="Ichikawa N."/>
            <person name="Sato H."/>
            <person name="Tonouchi N."/>
        </authorList>
    </citation>
    <scope>NUCLEOTIDE SEQUENCE</scope>
    <source>
        <strain evidence="1">NBRC 10751</strain>
    </source>
</reference>
<sequence length="325" mass="35102">MLSEFYTSDDDASSLGREDTIHRAKISKYKQSTELVIQPMSHSSLSQPNSQSNLNSHIQSQSQSQIYANHSQSKSNLSSIVTPTPTKPPKAVAFATSPPTPPTPTAEELRSAQEEGRAMGTGAMASLSSMLSSFGGTSPKQEKSQAYFDDQQQRGHHEHHHKNKSTAAGAFAGLTSALGFGGSNLTHQKSVNSGMISLLSSNDSRTEFIHEKNIYYDTQKSPYGQFNYGGANNGSKDDLESFKLDVGYGARKRNPRKFDFAKSGPLIIATSIMIPPFCIFVAVGYLDSVYGEVPLLIKILSGVFAIAVCILCVVILSLYLTGAAY</sequence>
<proteinExistence type="predicted"/>
<name>A0ACB5U321_AMBMO</name>
<dbReference type="EMBL" id="BSXS01011333">
    <property type="protein sequence ID" value="GMF00258.1"/>
    <property type="molecule type" value="Genomic_DNA"/>
</dbReference>
<organism evidence="1 2">
    <name type="scientific">Ambrosiozyma monospora</name>
    <name type="common">Yeast</name>
    <name type="synonym">Endomycopsis monosporus</name>
    <dbReference type="NCBI Taxonomy" id="43982"/>
    <lineage>
        <taxon>Eukaryota</taxon>
        <taxon>Fungi</taxon>
        <taxon>Dikarya</taxon>
        <taxon>Ascomycota</taxon>
        <taxon>Saccharomycotina</taxon>
        <taxon>Pichiomycetes</taxon>
        <taxon>Pichiales</taxon>
        <taxon>Pichiaceae</taxon>
        <taxon>Ambrosiozyma</taxon>
    </lineage>
</organism>
<gene>
    <name evidence="1" type="ORF">Amon02_001095800</name>
</gene>
<accession>A0ACB5U321</accession>
<evidence type="ECO:0000313" key="1">
    <source>
        <dbReference type="EMBL" id="GMF00258.1"/>
    </source>
</evidence>
<keyword evidence="2" id="KW-1185">Reference proteome</keyword>